<dbReference type="PANTHER" id="PTHR13061">
    <property type="entry name" value="DYNACTIN SUBUNIT P25"/>
    <property type="match status" value="1"/>
</dbReference>
<dbReference type="AlphaFoldDB" id="A0A562JLM0"/>
<sequence length="182" mass="19589">MIKEFAGIMPTIDEKTYIADGSYVIGAVTMEEYSSLWYNCVARGDVNSIKIGKYTNIQDGSVVHVADDCPTVIGDFVTVGHRAIIHGCTIEDHCLIGMGAIVLNNAVIGRGSIVAAGAVVKENQVVPPFSLVAGVPAKIMRTIPEETDKIHSQAVKYKTLWSEKYGIMPNAGGETYKGEQII</sequence>
<evidence type="ECO:0000313" key="2">
    <source>
        <dbReference type="Proteomes" id="UP000315343"/>
    </source>
</evidence>
<dbReference type="Pfam" id="PF00132">
    <property type="entry name" value="Hexapep"/>
    <property type="match status" value="1"/>
</dbReference>
<reference evidence="1 2" key="1">
    <citation type="submission" date="2019-07" db="EMBL/GenBank/DDBJ databases">
        <title>Genomic Encyclopedia of Type Strains, Phase I: the one thousand microbial genomes (KMG-I) project.</title>
        <authorList>
            <person name="Kyrpides N."/>
        </authorList>
    </citation>
    <scope>NUCLEOTIDE SEQUENCE [LARGE SCALE GENOMIC DNA]</scope>
    <source>
        <strain evidence="1 2">DSM 13558</strain>
    </source>
</reference>
<dbReference type="InterPro" id="IPR011004">
    <property type="entry name" value="Trimer_LpxA-like_sf"/>
</dbReference>
<dbReference type="Proteomes" id="UP000315343">
    <property type="component" value="Unassembled WGS sequence"/>
</dbReference>
<protein>
    <submittedName>
        <fullName evidence="1">Carbonic anhydrase/acetyltransferase-like protein (Isoleucine patch superfamily)</fullName>
    </submittedName>
</protein>
<dbReference type="PANTHER" id="PTHR13061:SF29">
    <property type="entry name" value="GAMMA CARBONIC ANHYDRASE-LIKE 1, MITOCHONDRIAL-RELATED"/>
    <property type="match status" value="1"/>
</dbReference>
<dbReference type="RefSeq" id="WP_145079540.1">
    <property type="nucleotide sequence ID" value="NZ_DAMBUX010000006.1"/>
</dbReference>
<keyword evidence="2" id="KW-1185">Reference proteome</keyword>
<organism evidence="1 2">
    <name type="scientific">Sedimentibacter saalensis</name>
    <dbReference type="NCBI Taxonomy" id="130788"/>
    <lineage>
        <taxon>Bacteria</taxon>
        <taxon>Bacillati</taxon>
        <taxon>Bacillota</taxon>
        <taxon>Tissierellia</taxon>
        <taxon>Sedimentibacter</taxon>
    </lineage>
</organism>
<gene>
    <name evidence="1" type="ORF">LY60_00531</name>
</gene>
<accession>A0A562JLM0</accession>
<dbReference type="InterPro" id="IPR047324">
    <property type="entry name" value="LbH_gamma_CA-like"/>
</dbReference>
<dbReference type="Gene3D" id="2.160.10.10">
    <property type="entry name" value="Hexapeptide repeat proteins"/>
    <property type="match status" value="1"/>
</dbReference>
<dbReference type="InterPro" id="IPR050484">
    <property type="entry name" value="Transf_Hexapept/Carb_Anhydrase"/>
</dbReference>
<evidence type="ECO:0000313" key="1">
    <source>
        <dbReference type="EMBL" id="TWH83913.1"/>
    </source>
</evidence>
<dbReference type="CDD" id="cd04645">
    <property type="entry name" value="LbH_gamma_CA_like"/>
    <property type="match status" value="1"/>
</dbReference>
<dbReference type="InterPro" id="IPR001451">
    <property type="entry name" value="Hexapep"/>
</dbReference>
<comment type="caution">
    <text evidence="1">The sequence shown here is derived from an EMBL/GenBank/DDBJ whole genome shotgun (WGS) entry which is preliminary data.</text>
</comment>
<name>A0A562JLM0_9FIRM</name>
<keyword evidence="1" id="KW-0808">Transferase</keyword>
<dbReference type="SUPFAM" id="SSF51161">
    <property type="entry name" value="Trimeric LpxA-like enzymes"/>
    <property type="match status" value="1"/>
</dbReference>
<dbReference type="GO" id="GO:0016740">
    <property type="term" value="F:transferase activity"/>
    <property type="evidence" value="ECO:0007669"/>
    <property type="project" value="UniProtKB-KW"/>
</dbReference>
<dbReference type="EMBL" id="VLKH01000001">
    <property type="protein sequence ID" value="TWH83913.1"/>
    <property type="molecule type" value="Genomic_DNA"/>
</dbReference>
<dbReference type="OrthoDB" id="9803036at2"/>
<proteinExistence type="predicted"/>